<dbReference type="AlphaFoldDB" id="A0A5B8YZQ2"/>
<reference evidence="2" key="1">
    <citation type="submission" date="2019-08" db="EMBL/GenBank/DDBJ databases">
        <authorList>
            <person name="Zheng X."/>
        </authorList>
    </citation>
    <scope>NUCLEOTIDE SEQUENCE [LARGE SCALE GENOMIC DNA]</scope>
    <source>
        <strain evidence="2">FJAT-25496</strain>
    </source>
</reference>
<accession>A0A5B8YZQ2</accession>
<evidence type="ECO:0000313" key="2">
    <source>
        <dbReference type="Proteomes" id="UP000321555"/>
    </source>
</evidence>
<dbReference type="Gene3D" id="3.40.50.300">
    <property type="entry name" value="P-loop containing nucleotide triphosphate hydrolases"/>
    <property type="match status" value="1"/>
</dbReference>
<dbReference type="InterPro" id="IPR008868">
    <property type="entry name" value="TniB"/>
</dbReference>
<dbReference type="KEGG" id="bda:FSZ17_01095"/>
<dbReference type="InterPro" id="IPR027417">
    <property type="entry name" value="P-loop_NTPase"/>
</dbReference>
<dbReference type="SUPFAM" id="SSF52540">
    <property type="entry name" value="P-loop containing nucleoside triphosphate hydrolases"/>
    <property type="match status" value="1"/>
</dbReference>
<evidence type="ECO:0000313" key="1">
    <source>
        <dbReference type="EMBL" id="QED46011.1"/>
    </source>
</evidence>
<organism evidence="1 2">
    <name type="scientific">Cytobacillus dafuensis</name>
    <name type="common">Bacillus dafuensis</name>
    <dbReference type="NCBI Taxonomy" id="1742359"/>
    <lineage>
        <taxon>Bacteria</taxon>
        <taxon>Bacillati</taxon>
        <taxon>Bacillota</taxon>
        <taxon>Bacilli</taxon>
        <taxon>Bacillales</taxon>
        <taxon>Bacillaceae</taxon>
        <taxon>Cytobacillus</taxon>
    </lineage>
</organism>
<proteinExistence type="predicted"/>
<dbReference type="OrthoDB" id="2569256at2"/>
<dbReference type="Pfam" id="PF05621">
    <property type="entry name" value="TniB"/>
    <property type="match status" value="1"/>
</dbReference>
<protein>
    <submittedName>
        <fullName evidence="1">AAA family ATPase</fullName>
    </submittedName>
</protein>
<gene>
    <name evidence="1" type="ORF">FSZ17_01095</name>
</gene>
<sequence>MVNPYESFQLKVISIYVEHPDIKEVWNILDNRRTIRRLSLNIETNESPLNLFIMGKSRVGKTQAMKRYAAANPSYILIENEEEKDIVPVAYVLLPEPFTKKGFYLRIIKALGAPRMDESKTVEFLQDKAFGLIKKQKVEMIILDELDYILTSTHVSKKVAMELIKDLSNSTNVAVVCVGTTATDELRTINAQIMGRFPPRTLKHFSECDDSFIDLLKLIDEKLGVQDIFQFAKEGSKLPILLHRMCSGLVGWLVPIITETFQLVGVFESDFNDFSILKKIDGHVLLKARQNVIGEMTEEDINKILNK</sequence>
<dbReference type="Proteomes" id="UP000321555">
    <property type="component" value="Chromosome"/>
</dbReference>
<dbReference type="RefSeq" id="WP_057776081.1">
    <property type="nucleotide sequence ID" value="NZ_CP042593.1"/>
</dbReference>
<keyword evidence="2" id="KW-1185">Reference proteome</keyword>
<name>A0A5B8YZQ2_CYTDA</name>
<dbReference type="STRING" id="1742359.GCA_001439625_01029"/>
<dbReference type="EMBL" id="CP042593">
    <property type="protein sequence ID" value="QED46011.1"/>
    <property type="molecule type" value="Genomic_DNA"/>
</dbReference>